<accession>A0A0A9GG54</accession>
<name>A0A0A9GG54_ARUDO</name>
<protein>
    <submittedName>
        <fullName evidence="1">Uncharacterized protein</fullName>
    </submittedName>
</protein>
<evidence type="ECO:0000313" key="1">
    <source>
        <dbReference type="EMBL" id="JAE22439.1"/>
    </source>
</evidence>
<reference evidence="1" key="1">
    <citation type="submission" date="2014-09" db="EMBL/GenBank/DDBJ databases">
        <authorList>
            <person name="Magalhaes I.L.F."/>
            <person name="Oliveira U."/>
            <person name="Santos F.R."/>
            <person name="Vidigal T.H.D.A."/>
            <person name="Brescovit A.D."/>
            <person name="Santos A.J."/>
        </authorList>
    </citation>
    <scope>NUCLEOTIDE SEQUENCE</scope>
    <source>
        <tissue evidence="1">Shoot tissue taken approximately 20 cm above the soil surface</tissue>
    </source>
</reference>
<reference evidence="1" key="2">
    <citation type="journal article" date="2015" name="Data Brief">
        <title>Shoot transcriptome of the giant reed, Arundo donax.</title>
        <authorList>
            <person name="Barrero R.A."/>
            <person name="Guerrero F.D."/>
            <person name="Moolhuijzen P."/>
            <person name="Goolsby J.A."/>
            <person name="Tidwell J."/>
            <person name="Bellgard S.E."/>
            <person name="Bellgard M.I."/>
        </authorList>
    </citation>
    <scope>NUCLEOTIDE SEQUENCE</scope>
    <source>
        <tissue evidence="1">Shoot tissue taken approximately 20 cm above the soil surface</tissue>
    </source>
</reference>
<dbReference type="AlphaFoldDB" id="A0A0A9GG54"/>
<organism evidence="1">
    <name type="scientific">Arundo donax</name>
    <name type="common">Giant reed</name>
    <name type="synonym">Donax arundinaceus</name>
    <dbReference type="NCBI Taxonomy" id="35708"/>
    <lineage>
        <taxon>Eukaryota</taxon>
        <taxon>Viridiplantae</taxon>
        <taxon>Streptophyta</taxon>
        <taxon>Embryophyta</taxon>
        <taxon>Tracheophyta</taxon>
        <taxon>Spermatophyta</taxon>
        <taxon>Magnoliopsida</taxon>
        <taxon>Liliopsida</taxon>
        <taxon>Poales</taxon>
        <taxon>Poaceae</taxon>
        <taxon>PACMAD clade</taxon>
        <taxon>Arundinoideae</taxon>
        <taxon>Arundineae</taxon>
        <taxon>Arundo</taxon>
    </lineage>
</organism>
<proteinExistence type="predicted"/>
<sequence>MDDGHEGMDHRSIHIPGCQSPPSLLQSIGSFRSAGLVWVGSQLCLSFSFIMV</sequence>
<dbReference type="EMBL" id="GBRH01175457">
    <property type="protein sequence ID" value="JAE22439.1"/>
    <property type="molecule type" value="Transcribed_RNA"/>
</dbReference>